<gene>
    <name evidence="2" type="ORF">HYFRA_00000904</name>
</gene>
<reference evidence="2" key="1">
    <citation type="submission" date="2021-07" db="EMBL/GenBank/DDBJ databases">
        <authorList>
            <person name="Durling M."/>
        </authorList>
    </citation>
    <scope>NUCLEOTIDE SEQUENCE</scope>
</reference>
<evidence type="ECO:0000313" key="2">
    <source>
        <dbReference type="EMBL" id="CAG8952165.1"/>
    </source>
</evidence>
<evidence type="ECO:0000256" key="1">
    <source>
        <dbReference type="SAM" id="MobiDB-lite"/>
    </source>
</evidence>
<comment type="caution">
    <text evidence="2">The sequence shown here is derived from an EMBL/GenBank/DDBJ whole genome shotgun (WGS) entry which is preliminary data.</text>
</comment>
<organism evidence="2 3">
    <name type="scientific">Hymenoscyphus fraxineus</name>
    <dbReference type="NCBI Taxonomy" id="746836"/>
    <lineage>
        <taxon>Eukaryota</taxon>
        <taxon>Fungi</taxon>
        <taxon>Dikarya</taxon>
        <taxon>Ascomycota</taxon>
        <taxon>Pezizomycotina</taxon>
        <taxon>Leotiomycetes</taxon>
        <taxon>Helotiales</taxon>
        <taxon>Helotiaceae</taxon>
        <taxon>Hymenoscyphus</taxon>
    </lineage>
</organism>
<dbReference type="EMBL" id="CAJVRL010000045">
    <property type="protein sequence ID" value="CAG8952165.1"/>
    <property type="molecule type" value="Genomic_DNA"/>
</dbReference>
<keyword evidence="3" id="KW-1185">Reference proteome</keyword>
<protein>
    <submittedName>
        <fullName evidence="2">Uncharacterized protein</fullName>
    </submittedName>
</protein>
<proteinExistence type="predicted"/>
<feature type="compositionally biased region" description="Acidic residues" evidence="1">
    <location>
        <begin position="180"/>
        <end position="189"/>
    </location>
</feature>
<sequence length="250" mass="27996">MRKMFGSWTLGRSESLGGGETQGLTKGRHKTHEVETQTKILKLTAEALDDLKGNSMWPNLPGKMGLSSAKASRLNLIHARFMKVPMKVGGTAFSITNNTCVFCGKVSSQLITVKDAERHRGNCETTKVCARDNTSTDGYIPADMVIHRLTTPKFNIETFRHYRGGVRKAYPRNFFILEESSGDDDEESSKDESSGEETQYTQAEQKRIRIALRKRFPNSMLVLDFDSEDDDDSDYDDDVPETDLTPPPCS</sequence>
<accession>A0A9N9KQD7</accession>
<dbReference type="AlphaFoldDB" id="A0A9N9KQD7"/>
<feature type="compositionally biased region" description="Acidic residues" evidence="1">
    <location>
        <begin position="225"/>
        <end position="241"/>
    </location>
</feature>
<feature type="region of interest" description="Disordered" evidence="1">
    <location>
        <begin position="179"/>
        <end position="204"/>
    </location>
</feature>
<name>A0A9N9KQD7_9HELO</name>
<feature type="region of interest" description="Disordered" evidence="1">
    <location>
        <begin position="1"/>
        <end position="33"/>
    </location>
</feature>
<evidence type="ECO:0000313" key="3">
    <source>
        <dbReference type="Proteomes" id="UP000696280"/>
    </source>
</evidence>
<dbReference type="OrthoDB" id="10600695at2759"/>
<dbReference type="Proteomes" id="UP000696280">
    <property type="component" value="Unassembled WGS sequence"/>
</dbReference>
<feature type="region of interest" description="Disordered" evidence="1">
    <location>
        <begin position="224"/>
        <end position="250"/>
    </location>
</feature>